<dbReference type="VEuPathDB" id="VectorBase:GBRI035543"/>
<evidence type="ECO:0000313" key="2">
    <source>
        <dbReference type="Proteomes" id="UP000091820"/>
    </source>
</evidence>
<dbReference type="Proteomes" id="UP000091820">
    <property type="component" value="Unassembled WGS sequence"/>
</dbReference>
<reference evidence="1" key="2">
    <citation type="submission" date="2020-05" db="UniProtKB">
        <authorList>
            <consortium name="EnsemblMetazoa"/>
        </authorList>
    </citation>
    <scope>IDENTIFICATION</scope>
    <source>
        <strain evidence="1">IAEA</strain>
    </source>
</reference>
<proteinExistence type="predicted"/>
<keyword evidence="2" id="KW-1185">Reference proteome</keyword>
<sequence length="139" mass="14529">MAAARVACNATVLPLRKFNCNDAGLGGGAGGATLGGLIGGGGAGIDGAGGARCSDLVLTVERIECPAVTCSNRCRISELNFSLPTLPGGGRSAPISKLFFATFEEEALEEVEVEESKTHYFLKKLYDCVHFPKIEKSDF</sequence>
<evidence type="ECO:0000313" key="1">
    <source>
        <dbReference type="EnsemblMetazoa" id="GBRI035543-PA"/>
    </source>
</evidence>
<reference evidence="2" key="1">
    <citation type="submission" date="2014-03" db="EMBL/GenBank/DDBJ databases">
        <authorList>
            <person name="Aksoy S."/>
            <person name="Warren W."/>
            <person name="Wilson R.K."/>
        </authorList>
    </citation>
    <scope>NUCLEOTIDE SEQUENCE [LARGE SCALE GENOMIC DNA]</scope>
    <source>
        <strain evidence="2">IAEA</strain>
    </source>
</reference>
<name>A0A1A9WX26_9MUSC</name>
<organism evidence="1 2">
    <name type="scientific">Glossina brevipalpis</name>
    <dbReference type="NCBI Taxonomy" id="37001"/>
    <lineage>
        <taxon>Eukaryota</taxon>
        <taxon>Metazoa</taxon>
        <taxon>Ecdysozoa</taxon>
        <taxon>Arthropoda</taxon>
        <taxon>Hexapoda</taxon>
        <taxon>Insecta</taxon>
        <taxon>Pterygota</taxon>
        <taxon>Neoptera</taxon>
        <taxon>Endopterygota</taxon>
        <taxon>Diptera</taxon>
        <taxon>Brachycera</taxon>
        <taxon>Muscomorpha</taxon>
        <taxon>Hippoboscoidea</taxon>
        <taxon>Glossinidae</taxon>
        <taxon>Glossina</taxon>
    </lineage>
</organism>
<protein>
    <submittedName>
        <fullName evidence="1">Uncharacterized protein</fullName>
    </submittedName>
</protein>
<dbReference type="EnsemblMetazoa" id="GBRI035543-RA">
    <property type="protein sequence ID" value="GBRI035543-PA"/>
    <property type="gene ID" value="GBRI035543"/>
</dbReference>
<dbReference type="AlphaFoldDB" id="A0A1A9WX26"/>
<accession>A0A1A9WX26</accession>